<sequence length="661" mass="69926">MRQAFSSAAAPAVALPAAPVARKPGAVRHGPGPALMLGALGVVYGDIGTSPLYAFKEAVKAAASGGAAVPAAAIGAVSLILWSLILIVSLKYAVLILRADNRGEGGIVAMLALLGARQAQPGTWKALLLVVGLVGAALLYGDGAITPAISVLSAIEGLKVDAPVLTPFVVPLTLAILVALFAIQHKGVAVIGRVFGPVMLVWFVVLVLLAIPSILRAPEVLGAVNPWRAVDFLAHAGWHVSFMMLGAAFLAVTGGEAMYADLGHFGAPAIRVAWFGLVLPALLIHYCGQGALLIADPSAIENPFYLLAPEWAHYPLVALATMATVIASQAVISGVYSLTQQSIQLGFMPMMRVVHTDEDERGQIYVPAVNWLLAAGTLTAVVVFGSSDALAGAYGIAVSALMGITTLLAALIALRWGYNPILVFAVNGFFLAIDSVFFAANSVKLFEGGWFPLVLAAAVAFLMLTWMKGNHVLEAVRETMRQPEATFLARLASHPPVTLPGTAAFLTAATEGIPMALGRLVERSRCLHERILLITVIYEEAPVIPAEERAQVTLVAQGIRKAISKYTPGMERVVLRYGFMQTASIPEGLHCAVKSGLLPPEYLEDLTFFVGHEVVIPSKKPGMALWRQGLFAFMKRNAERTGAHFCLPTRQIVEVGTEIEI</sequence>
<keyword evidence="12 13" id="KW-0472">Membrane</keyword>
<feature type="transmembrane region" description="Helical" evidence="13">
    <location>
        <begin position="67"/>
        <end position="90"/>
    </location>
</feature>
<feature type="transmembrane region" description="Helical" evidence="13">
    <location>
        <begin position="126"/>
        <end position="152"/>
    </location>
</feature>
<evidence type="ECO:0000256" key="1">
    <source>
        <dbReference type="ARBA" id="ARBA00004141"/>
    </source>
</evidence>
<feature type="transmembrane region" description="Helical" evidence="13">
    <location>
        <begin position="235"/>
        <end position="260"/>
    </location>
</feature>
<dbReference type="EMBL" id="FOTK01000014">
    <property type="protein sequence ID" value="SFL94027.1"/>
    <property type="molecule type" value="Genomic_DNA"/>
</dbReference>
<evidence type="ECO:0000256" key="7">
    <source>
        <dbReference type="ARBA" id="ARBA00022692"/>
    </source>
</evidence>
<comment type="function">
    <text evidence="13">Transport of potassium into the cell. Likely operates as a K(+):H(+) symporter.</text>
</comment>
<keyword evidence="4 13" id="KW-1003">Cell membrane</keyword>
<gene>
    <name evidence="13" type="primary">kup</name>
    <name evidence="16" type="ORF">SAMN05192568_101489</name>
</gene>
<comment type="catalytic activity">
    <reaction evidence="13">
        <text>K(+)(in) + H(+)(in) = K(+)(out) + H(+)(out)</text>
        <dbReference type="Rhea" id="RHEA:28490"/>
        <dbReference type="ChEBI" id="CHEBI:15378"/>
        <dbReference type="ChEBI" id="CHEBI:29103"/>
    </reaction>
</comment>
<evidence type="ECO:0000256" key="3">
    <source>
        <dbReference type="ARBA" id="ARBA00022448"/>
    </source>
</evidence>
<evidence type="ECO:0000256" key="11">
    <source>
        <dbReference type="ARBA" id="ARBA00023065"/>
    </source>
</evidence>
<accession>A0A1I4LTW8</accession>
<evidence type="ECO:0000313" key="16">
    <source>
        <dbReference type="EMBL" id="SFL94027.1"/>
    </source>
</evidence>
<name>A0A1I4LTW8_9HYPH</name>
<feature type="transmembrane region" description="Helical" evidence="13">
    <location>
        <begin position="449"/>
        <end position="467"/>
    </location>
</feature>
<dbReference type="PANTHER" id="PTHR30540">
    <property type="entry name" value="OSMOTIC STRESS POTASSIUM TRANSPORTER"/>
    <property type="match status" value="1"/>
</dbReference>
<comment type="similarity">
    <text evidence="2 13">Belongs to the HAK/KUP transporter (TC 2.A.72) family.</text>
</comment>
<keyword evidence="6 13" id="KW-0633">Potassium transport</keyword>
<dbReference type="InterPro" id="IPR053951">
    <property type="entry name" value="K_trans_N"/>
</dbReference>
<keyword evidence="7 13" id="KW-0812">Transmembrane</keyword>
<dbReference type="HAMAP" id="MF_01522">
    <property type="entry name" value="Kup"/>
    <property type="match status" value="1"/>
</dbReference>
<keyword evidence="8 13" id="KW-0769">Symport</keyword>
<keyword evidence="3 13" id="KW-0813">Transport</keyword>
<keyword evidence="11 13" id="KW-0406">Ion transport</keyword>
<feature type="transmembrane region" description="Helical" evidence="13">
    <location>
        <begin position="195"/>
        <end position="215"/>
    </location>
</feature>
<dbReference type="PANTHER" id="PTHR30540:SF79">
    <property type="entry name" value="LOW AFFINITY POTASSIUM TRANSPORT SYSTEM PROTEIN KUP"/>
    <property type="match status" value="1"/>
</dbReference>
<feature type="transmembrane region" description="Helical" evidence="13">
    <location>
        <begin position="164"/>
        <end position="183"/>
    </location>
</feature>
<keyword evidence="5" id="KW-0997">Cell inner membrane</keyword>
<evidence type="ECO:0000256" key="12">
    <source>
        <dbReference type="ARBA" id="ARBA00023136"/>
    </source>
</evidence>
<dbReference type="AlphaFoldDB" id="A0A1I4LTW8"/>
<evidence type="ECO:0000256" key="4">
    <source>
        <dbReference type="ARBA" id="ARBA00022475"/>
    </source>
</evidence>
<dbReference type="InterPro" id="IPR023051">
    <property type="entry name" value="Kup"/>
</dbReference>
<feature type="transmembrane region" description="Helical" evidence="13">
    <location>
        <begin position="32"/>
        <end position="55"/>
    </location>
</feature>
<keyword evidence="17" id="KW-1185">Reference proteome</keyword>
<evidence type="ECO:0000259" key="14">
    <source>
        <dbReference type="Pfam" id="PF02705"/>
    </source>
</evidence>
<dbReference type="Proteomes" id="UP000199048">
    <property type="component" value="Unassembled WGS sequence"/>
</dbReference>
<evidence type="ECO:0000256" key="5">
    <source>
        <dbReference type="ARBA" id="ARBA00022519"/>
    </source>
</evidence>
<dbReference type="GO" id="GO:0005886">
    <property type="term" value="C:plasma membrane"/>
    <property type="evidence" value="ECO:0007669"/>
    <property type="project" value="UniProtKB-SubCell"/>
</dbReference>
<feature type="transmembrane region" description="Helical" evidence="13">
    <location>
        <begin position="272"/>
        <end position="294"/>
    </location>
</feature>
<evidence type="ECO:0000256" key="8">
    <source>
        <dbReference type="ARBA" id="ARBA00022847"/>
    </source>
</evidence>
<dbReference type="STRING" id="582667.SAMN05192568_101489"/>
<evidence type="ECO:0000313" key="17">
    <source>
        <dbReference type="Proteomes" id="UP000199048"/>
    </source>
</evidence>
<protein>
    <recommendedName>
        <fullName evidence="13">Probable potassium transport system protein Kup</fullName>
    </recommendedName>
</protein>
<dbReference type="Pfam" id="PF22776">
    <property type="entry name" value="K_trans_C"/>
    <property type="match status" value="1"/>
</dbReference>
<evidence type="ECO:0000256" key="13">
    <source>
        <dbReference type="HAMAP-Rule" id="MF_01522"/>
    </source>
</evidence>
<evidence type="ECO:0000259" key="15">
    <source>
        <dbReference type="Pfam" id="PF22776"/>
    </source>
</evidence>
<dbReference type="Pfam" id="PF02705">
    <property type="entry name" value="K_trans"/>
    <property type="match status" value="1"/>
</dbReference>
<dbReference type="InterPro" id="IPR053952">
    <property type="entry name" value="K_trans_C"/>
</dbReference>
<dbReference type="GO" id="GO:0015293">
    <property type="term" value="F:symporter activity"/>
    <property type="evidence" value="ECO:0007669"/>
    <property type="project" value="UniProtKB-UniRule"/>
</dbReference>
<evidence type="ECO:0000256" key="2">
    <source>
        <dbReference type="ARBA" id="ARBA00007019"/>
    </source>
</evidence>
<evidence type="ECO:0000256" key="9">
    <source>
        <dbReference type="ARBA" id="ARBA00022958"/>
    </source>
</evidence>
<feature type="transmembrane region" description="Helical" evidence="13">
    <location>
        <begin position="364"/>
        <end position="385"/>
    </location>
</feature>
<organism evidence="16 17">
    <name type="scientific">Methylobacterium pseudosasicola</name>
    <dbReference type="NCBI Taxonomy" id="582667"/>
    <lineage>
        <taxon>Bacteria</taxon>
        <taxon>Pseudomonadati</taxon>
        <taxon>Pseudomonadota</taxon>
        <taxon>Alphaproteobacteria</taxon>
        <taxon>Hyphomicrobiales</taxon>
        <taxon>Methylobacteriaceae</taxon>
        <taxon>Methylobacterium</taxon>
    </lineage>
</organism>
<feature type="transmembrane region" description="Helical" evidence="13">
    <location>
        <begin position="314"/>
        <end position="338"/>
    </location>
</feature>
<keyword evidence="10 13" id="KW-1133">Transmembrane helix</keyword>
<proteinExistence type="inferred from homology"/>
<comment type="subcellular location">
    <subcellularLocation>
        <location evidence="13">Cell membrane</location>
        <topology evidence="13">Multi-pass membrane protein</topology>
    </subcellularLocation>
    <subcellularLocation>
        <location evidence="1">Membrane</location>
        <topology evidence="1">Multi-pass membrane protein</topology>
    </subcellularLocation>
</comment>
<feature type="transmembrane region" description="Helical" evidence="13">
    <location>
        <begin position="421"/>
        <end position="443"/>
    </location>
</feature>
<evidence type="ECO:0000256" key="10">
    <source>
        <dbReference type="ARBA" id="ARBA00022989"/>
    </source>
</evidence>
<dbReference type="InterPro" id="IPR003855">
    <property type="entry name" value="K+_transporter"/>
</dbReference>
<evidence type="ECO:0000256" key="6">
    <source>
        <dbReference type="ARBA" id="ARBA00022538"/>
    </source>
</evidence>
<keyword evidence="9 13" id="KW-0630">Potassium</keyword>
<feature type="domain" description="K+ potassium transporter C-terminal" evidence="15">
    <location>
        <begin position="500"/>
        <end position="661"/>
    </location>
</feature>
<feature type="transmembrane region" description="Helical" evidence="13">
    <location>
        <begin position="391"/>
        <end position="414"/>
    </location>
</feature>
<dbReference type="RefSeq" id="WP_092041998.1">
    <property type="nucleotide sequence ID" value="NZ_FOTK01000014.1"/>
</dbReference>
<feature type="domain" description="K+ potassium transporter integral membrane" evidence="14">
    <location>
        <begin position="35"/>
        <end position="488"/>
    </location>
</feature>
<reference evidence="17" key="1">
    <citation type="submission" date="2016-10" db="EMBL/GenBank/DDBJ databases">
        <authorList>
            <person name="Varghese N."/>
            <person name="Submissions S."/>
        </authorList>
    </citation>
    <scope>NUCLEOTIDE SEQUENCE [LARGE SCALE GENOMIC DNA]</scope>
    <source>
        <strain evidence="17">BL36</strain>
    </source>
</reference>
<dbReference type="OrthoDB" id="9805577at2"/>
<dbReference type="GO" id="GO:0015079">
    <property type="term" value="F:potassium ion transmembrane transporter activity"/>
    <property type="evidence" value="ECO:0007669"/>
    <property type="project" value="UniProtKB-UniRule"/>
</dbReference>